<comment type="similarity">
    <text evidence="7">Belongs to the DHHC palmitoyltransferase family.</text>
</comment>
<dbReference type="GeneID" id="6898921"/>
<dbReference type="InterPro" id="IPR039859">
    <property type="entry name" value="PFA4/ZDH16/20/ERF2-like"/>
</dbReference>
<keyword evidence="5 7" id="KW-0472">Membrane</keyword>
<protein>
    <recommendedName>
        <fullName evidence="7">Palmitoyltransferase</fullName>
        <ecNumber evidence="7">2.3.1.225</ecNumber>
    </recommendedName>
</protein>
<evidence type="ECO:0000256" key="1">
    <source>
        <dbReference type="ARBA" id="ARBA00004141"/>
    </source>
</evidence>
<feature type="transmembrane region" description="Helical" evidence="7">
    <location>
        <begin position="243"/>
        <end position="269"/>
    </location>
</feature>
<accession>A0A6I8V652</accession>
<evidence type="ECO:0000256" key="2">
    <source>
        <dbReference type="ARBA" id="ARBA00022679"/>
    </source>
</evidence>
<dbReference type="GO" id="GO:0019706">
    <property type="term" value="F:protein-cysteine S-palmitoyltransferase activity"/>
    <property type="evidence" value="ECO:0007669"/>
    <property type="project" value="UniProtKB-EC"/>
</dbReference>
<comment type="catalytic activity">
    <reaction evidence="7">
        <text>L-cysteinyl-[protein] + hexadecanoyl-CoA = S-hexadecanoyl-L-cysteinyl-[protein] + CoA</text>
        <dbReference type="Rhea" id="RHEA:36683"/>
        <dbReference type="Rhea" id="RHEA-COMP:10131"/>
        <dbReference type="Rhea" id="RHEA-COMP:11032"/>
        <dbReference type="ChEBI" id="CHEBI:29950"/>
        <dbReference type="ChEBI" id="CHEBI:57287"/>
        <dbReference type="ChEBI" id="CHEBI:57379"/>
        <dbReference type="ChEBI" id="CHEBI:74151"/>
        <dbReference type="EC" id="2.3.1.225"/>
    </reaction>
</comment>
<evidence type="ECO:0000259" key="8">
    <source>
        <dbReference type="Pfam" id="PF01529"/>
    </source>
</evidence>
<feature type="transmembrane region" description="Helical" evidence="7">
    <location>
        <begin position="80"/>
        <end position="102"/>
    </location>
</feature>
<dbReference type="InterPro" id="IPR001594">
    <property type="entry name" value="Palmitoyltrfase_DHHC"/>
</dbReference>
<dbReference type="AlphaFoldDB" id="A0A6I8V652"/>
<organism evidence="9 10">
    <name type="scientific">Drosophila pseudoobscura pseudoobscura</name>
    <name type="common">Fruit fly</name>
    <dbReference type="NCBI Taxonomy" id="46245"/>
    <lineage>
        <taxon>Eukaryota</taxon>
        <taxon>Metazoa</taxon>
        <taxon>Ecdysozoa</taxon>
        <taxon>Arthropoda</taxon>
        <taxon>Hexapoda</taxon>
        <taxon>Insecta</taxon>
        <taxon>Pterygota</taxon>
        <taxon>Neoptera</taxon>
        <taxon>Endopterygota</taxon>
        <taxon>Diptera</taxon>
        <taxon>Brachycera</taxon>
        <taxon>Muscomorpha</taxon>
        <taxon>Ephydroidea</taxon>
        <taxon>Drosophilidae</taxon>
        <taxon>Drosophila</taxon>
        <taxon>Sophophora</taxon>
    </lineage>
</organism>
<dbReference type="PANTHER" id="PTHR12246">
    <property type="entry name" value="PALMITOYLTRANSFERASE ZDHHC16"/>
    <property type="match status" value="1"/>
</dbReference>
<dbReference type="EC" id="2.3.1.225" evidence="7"/>
<evidence type="ECO:0000256" key="3">
    <source>
        <dbReference type="ARBA" id="ARBA00022692"/>
    </source>
</evidence>
<dbReference type="Pfam" id="PF01529">
    <property type="entry name" value="DHHC"/>
    <property type="match status" value="1"/>
</dbReference>
<evidence type="ECO:0000256" key="6">
    <source>
        <dbReference type="ARBA" id="ARBA00023315"/>
    </source>
</evidence>
<dbReference type="InParanoid" id="A0A6I8V652"/>
<feature type="transmembrane region" description="Helical" evidence="7">
    <location>
        <begin position="202"/>
        <end position="223"/>
    </location>
</feature>
<evidence type="ECO:0000256" key="4">
    <source>
        <dbReference type="ARBA" id="ARBA00022989"/>
    </source>
</evidence>
<reference evidence="9" key="1">
    <citation type="submission" date="2024-06" db="UniProtKB">
        <authorList>
            <consortium name="RefSeq"/>
        </authorList>
    </citation>
    <scope>NUCLEOTIDE SEQUENCE [LARGE SCALE GENOMIC DNA]</scope>
    <source>
        <strain evidence="9">MV2-25</strain>
    </source>
</reference>
<comment type="subcellular location">
    <subcellularLocation>
        <location evidence="1">Membrane</location>
        <topology evidence="1">Multi-pass membrane protein</topology>
    </subcellularLocation>
</comment>
<keyword evidence="2 7" id="KW-0808">Transferase</keyword>
<dbReference type="OMA" id="RYCKTCW"/>
<evidence type="ECO:0000256" key="7">
    <source>
        <dbReference type="RuleBase" id="RU079119"/>
    </source>
</evidence>
<keyword evidence="6 7" id="KW-0012">Acyltransferase</keyword>
<gene>
    <name evidence="10" type="primary">LOC6898921</name>
</gene>
<evidence type="ECO:0000313" key="9">
    <source>
        <dbReference type="Proteomes" id="UP000001819"/>
    </source>
</evidence>
<name>A0A6I8V652_DROPS</name>
<dbReference type="RefSeq" id="XP_002138886.1">
    <property type="nucleotide sequence ID" value="XM_002138850.2"/>
</dbReference>
<keyword evidence="9" id="KW-1185">Reference proteome</keyword>
<dbReference type="PROSITE" id="PS50216">
    <property type="entry name" value="DHHC"/>
    <property type="match status" value="1"/>
</dbReference>
<dbReference type="GO" id="GO:0016020">
    <property type="term" value="C:membrane"/>
    <property type="evidence" value="ECO:0007669"/>
    <property type="project" value="UniProtKB-SubCell"/>
</dbReference>
<dbReference type="KEGG" id="dpo:6898921"/>
<dbReference type="Proteomes" id="UP000001819">
    <property type="component" value="Chromosome 3"/>
</dbReference>
<keyword evidence="3 7" id="KW-0812">Transmembrane</keyword>
<sequence>MISNRSQSIPIDTVPVVTQLAIECLTEDRGDDRRQRRTCCGCLESIFNWMPVIFIVCLIVYSYYVYVWHLCLQNMRNHSAIVLGVVLFWYHLLLLMFLWSYWSSMWAKVMPIPAEWSIPDADWTRLIRANGLEERRHILSHVARRLPITMCDQNGVVRYCGQCRLIKPDRAHHCRICQRCILKMDHHCPWVNNCVHFHNYKFFLLFLIYASVYCLYVLVTLMLELHHAWGFDFDNVDLNSVQTMIPIVLAMIFTGATVIMLGLHIYLLLLNRTTMESAHAPMFCVGGRTRKAFNLGCCTNLCEVFGDRWYLWPLPVYSSRGDGLTFPLREGSISSASSADF</sequence>
<proteinExistence type="inferred from homology"/>
<reference evidence="10" key="2">
    <citation type="submission" date="2025-08" db="UniProtKB">
        <authorList>
            <consortium name="RefSeq"/>
        </authorList>
    </citation>
    <scope>IDENTIFICATION</scope>
    <source>
        <strain evidence="10">MV-25-SWS-2005</strain>
        <tissue evidence="10">Whole body</tissue>
    </source>
</reference>
<evidence type="ECO:0000313" key="10">
    <source>
        <dbReference type="RefSeq" id="XP_002138886.1"/>
    </source>
</evidence>
<comment type="domain">
    <text evidence="7">The DHHC domain is required for palmitoyltransferase activity.</text>
</comment>
<feature type="domain" description="Palmitoyltransferase DHHC" evidence="8">
    <location>
        <begin position="158"/>
        <end position="278"/>
    </location>
</feature>
<evidence type="ECO:0000256" key="5">
    <source>
        <dbReference type="ARBA" id="ARBA00023136"/>
    </source>
</evidence>
<keyword evidence="4 7" id="KW-1133">Transmembrane helix</keyword>
<feature type="transmembrane region" description="Helical" evidence="7">
    <location>
        <begin position="46"/>
        <end position="68"/>
    </location>
</feature>